<evidence type="ECO:0000313" key="1">
    <source>
        <dbReference type="EMBL" id="GGX22622.1"/>
    </source>
</evidence>
<dbReference type="PANTHER" id="PTHR36439:SF1">
    <property type="entry name" value="DUF1697 DOMAIN-CONTAINING PROTEIN"/>
    <property type="match status" value="1"/>
</dbReference>
<dbReference type="Proteomes" id="UP000601108">
    <property type="component" value="Unassembled WGS sequence"/>
</dbReference>
<comment type="caution">
    <text evidence="1">The sequence shown here is derived from an EMBL/GenBank/DDBJ whole genome shotgun (WGS) entry which is preliminary data.</text>
</comment>
<dbReference type="SUPFAM" id="SSF160379">
    <property type="entry name" value="SP0830-like"/>
    <property type="match status" value="1"/>
</dbReference>
<sequence>MKTYIALLRGINVSGQKKIMMADLKSMLENLGFTSVTTYIQSGNVIFMNEEKNTKDLSAIIEKEILKKFSFDVPVLVLTREGLMDIYENNPYLDRIKTEEIEDKKMYFTLLSTLPNFNGVQELLSNSYKPEEFEITDNTVYFFAANGYGKTKLNNNFFEKKLKSVATTRNLKTIVKLLELSL</sequence>
<dbReference type="PANTHER" id="PTHR36439">
    <property type="entry name" value="BLL4334 PROTEIN"/>
    <property type="match status" value="1"/>
</dbReference>
<dbReference type="RefSeq" id="WP_027412181.1">
    <property type="nucleotide sequence ID" value="NZ_BMWS01000016.1"/>
</dbReference>
<reference evidence="1 2" key="1">
    <citation type="journal article" date="2014" name="Int. J. Syst. Evol. Microbiol.">
        <title>Complete genome sequence of Corynebacterium casei LMG S-19264T (=DSM 44701T), isolated from a smear-ripened cheese.</title>
        <authorList>
            <consortium name="US DOE Joint Genome Institute (JGI-PGF)"/>
            <person name="Walter F."/>
            <person name="Albersmeier A."/>
            <person name="Kalinowski J."/>
            <person name="Ruckert C."/>
        </authorList>
    </citation>
    <scope>NUCLEOTIDE SEQUENCE [LARGE SCALE GENOMIC DNA]</scope>
    <source>
        <strain evidence="1 2">KCTC 12285</strain>
    </source>
</reference>
<evidence type="ECO:0008006" key="3">
    <source>
        <dbReference type="Google" id="ProtNLM"/>
    </source>
</evidence>
<name>A0A918JYR6_9FLAO</name>
<organism evidence="1 2">
    <name type="scientific">Aquimarina muelleri</name>
    <dbReference type="NCBI Taxonomy" id="279356"/>
    <lineage>
        <taxon>Bacteria</taxon>
        <taxon>Pseudomonadati</taxon>
        <taxon>Bacteroidota</taxon>
        <taxon>Flavobacteriia</taxon>
        <taxon>Flavobacteriales</taxon>
        <taxon>Flavobacteriaceae</taxon>
        <taxon>Aquimarina</taxon>
    </lineage>
</organism>
<dbReference type="InterPro" id="IPR012545">
    <property type="entry name" value="DUF1697"/>
</dbReference>
<dbReference type="PIRSF" id="PIRSF008502">
    <property type="entry name" value="UCP008502"/>
    <property type="match status" value="1"/>
</dbReference>
<gene>
    <name evidence="1" type="ORF">GCM10007384_24790</name>
</gene>
<evidence type="ECO:0000313" key="2">
    <source>
        <dbReference type="Proteomes" id="UP000601108"/>
    </source>
</evidence>
<accession>A0A918JYR6</accession>
<keyword evidence="2" id="KW-1185">Reference proteome</keyword>
<protein>
    <recommendedName>
        <fullName evidence="3">DUF1697 domain-containing protein</fullName>
    </recommendedName>
</protein>
<dbReference type="AlphaFoldDB" id="A0A918JYR6"/>
<proteinExistence type="predicted"/>
<dbReference type="EMBL" id="BMWS01000016">
    <property type="protein sequence ID" value="GGX22622.1"/>
    <property type="molecule type" value="Genomic_DNA"/>
</dbReference>
<dbReference type="Pfam" id="PF08002">
    <property type="entry name" value="DUF1697"/>
    <property type="match status" value="1"/>
</dbReference>
<dbReference type="Gene3D" id="3.30.70.1280">
    <property type="entry name" value="SP0830-like domains"/>
    <property type="match status" value="1"/>
</dbReference>